<protein>
    <submittedName>
        <fullName evidence="3">Cyclic nucleotide-gated ion channel 15</fullName>
    </submittedName>
</protein>
<comment type="caution">
    <text evidence="3">The sequence shown here is derived from an EMBL/GenBank/DDBJ whole genome shotgun (WGS) entry which is preliminary data.</text>
</comment>
<organism evidence="3 4">
    <name type="scientific">Trifolium medium</name>
    <dbReference type="NCBI Taxonomy" id="97028"/>
    <lineage>
        <taxon>Eukaryota</taxon>
        <taxon>Viridiplantae</taxon>
        <taxon>Streptophyta</taxon>
        <taxon>Embryophyta</taxon>
        <taxon>Tracheophyta</taxon>
        <taxon>Spermatophyta</taxon>
        <taxon>Magnoliopsida</taxon>
        <taxon>eudicotyledons</taxon>
        <taxon>Gunneridae</taxon>
        <taxon>Pentapetalae</taxon>
        <taxon>rosids</taxon>
        <taxon>fabids</taxon>
        <taxon>Fabales</taxon>
        <taxon>Fabaceae</taxon>
        <taxon>Papilionoideae</taxon>
        <taxon>50 kb inversion clade</taxon>
        <taxon>NPAAA clade</taxon>
        <taxon>Hologalegina</taxon>
        <taxon>IRL clade</taxon>
        <taxon>Trifolieae</taxon>
        <taxon>Trifolium</taxon>
    </lineage>
</organism>
<keyword evidence="1" id="KW-0407">Ion channel</keyword>
<accession>A0A392P6W5</accession>
<dbReference type="PANTHER" id="PTHR45651">
    <property type="entry name" value="CYCLIC NUCLEOTIDE-GATED ION CHANNEL 15-RELATED-RELATED"/>
    <property type="match status" value="1"/>
</dbReference>
<evidence type="ECO:0000256" key="1">
    <source>
        <dbReference type="ARBA" id="ARBA00023303"/>
    </source>
</evidence>
<dbReference type="GO" id="GO:0016020">
    <property type="term" value="C:membrane"/>
    <property type="evidence" value="ECO:0007669"/>
    <property type="project" value="UniProtKB-SubCell"/>
</dbReference>
<proteinExistence type="predicted"/>
<keyword evidence="2" id="KW-0812">Transmembrane</keyword>
<dbReference type="SUPFAM" id="SSF81324">
    <property type="entry name" value="Voltage-gated potassium channels"/>
    <property type="match status" value="1"/>
</dbReference>
<keyword evidence="1" id="KW-0406">Ion transport</keyword>
<keyword evidence="4" id="KW-1185">Reference proteome</keyword>
<dbReference type="GO" id="GO:0034220">
    <property type="term" value="P:monoatomic ion transmembrane transport"/>
    <property type="evidence" value="ECO:0007669"/>
    <property type="project" value="UniProtKB-KW"/>
</dbReference>
<evidence type="ECO:0000313" key="4">
    <source>
        <dbReference type="Proteomes" id="UP000265520"/>
    </source>
</evidence>
<keyword evidence="2" id="KW-1133">Transmembrane helix</keyword>
<reference evidence="3 4" key="1">
    <citation type="journal article" date="2018" name="Front. Plant Sci.">
        <title>Red Clover (Trifolium pratense) and Zigzag Clover (T. medium) - A Picture of Genomic Similarities and Differences.</title>
        <authorList>
            <person name="Dluhosova J."/>
            <person name="Istvanek J."/>
            <person name="Nedelnik J."/>
            <person name="Repkova J."/>
        </authorList>
    </citation>
    <scope>NUCLEOTIDE SEQUENCE [LARGE SCALE GENOMIC DNA]</scope>
    <source>
        <strain evidence="4">cv. 10/8</strain>
        <tissue evidence="3">Leaf</tissue>
    </source>
</reference>
<keyword evidence="2" id="KW-0472">Membrane</keyword>
<dbReference type="EMBL" id="LXQA010063740">
    <property type="protein sequence ID" value="MCI06976.1"/>
    <property type="molecule type" value="Genomic_DNA"/>
</dbReference>
<sequence length="59" mass="6531">SVGQNLKTSTYIGEIIFAIFIAVFGLVLFALLIGNMQVILSKEGHSDDFRDKGENRQTD</sequence>
<evidence type="ECO:0000256" key="2">
    <source>
        <dbReference type="SAM" id="Phobius"/>
    </source>
</evidence>
<keyword evidence="1" id="KW-0813">Transport</keyword>
<dbReference type="Proteomes" id="UP000265520">
    <property type="component" value="Unassembled WGS sequence"/>
</dbReference>
<evidence type="ECO:0000313" key="3">
    <source>
        <dbReference type="EMBL" id="MCI06976.1"/>
    </source>
</evidence>
<dbReference type="AlphaFoldDB" id="A0A392P6W5"/>
<dbReference type="PANTHER" id="PTHR45651:SF29">
    <property type="entry name" value="CYCLIC NUCLEOTIDE-GATED ION CHANNEL-LIKE PROTEIN"/>
    <property type="match status" value="1"/>
</dbReference>
<name>A0A392P6W5_9FABA</name>
<feature type="transmembrane region" description="Helical" evidence="2">
    <location>
        <begin position="15"/>
        <end position="33"/>
    </location>
</feature>
<feature type="non-terminal residue" evidence="3">
    <location>
        <position position="1"/>
    </location>
</feature>